<gene>
    <name evidence="1" type="ORF">TCNE_LOCUS5456</name>
</gene>
<evidence type="ECO:0000313" key="3">
    <source>
        <dbReference type="WBParaSite" id="TCNE_0000545601-mRNA-1"/>
    </source>
</evidence>
<dbReference type="EMBL" id="UYWY01019357">
    <property type="protein sequence ID" value="VDM36590.1"/>
    <property type="molecule type" value="Genomic_DNA"/>
</dbReference>
<proteinExistence type="predicted"/>
<dbReference type="Proteomes" id="UP000050794">
    <property type="component" value="Unassembled WGS sequence"/>
</dbReference>
<organism evidence="2 3">
    <name type="scientific">Toxocara canis</name>
    <name type="common">Canine roundworm</name>
    <dbReference type="NCBI Taxonomy" id="6265"/>
    <lineage>
        <taxon>Eukaryota</taxon>
        <taxon>Metazoa</taxon>
        <taxon>Ecdysozoa</taxon>
        <taxon>Nematoda</taxon>
        <taxon>Chromadorea</taxon>
        <taxon>Rhabditida</taxon>
        <taxon>Spirurina</taxon>
        <taxon>Ascaridomorpha</taxon>
        <taxon>Ascaridoidea</taxon>
        <taxon>Toxocaridae</taxon>
        <taxon>Toxocara</taxon>
    </lineage>
</organism>
<sequence>MERCLTFGSKANSKDFVLHITNLEFDNNIFTIFVAIALRRVRISRLLNINVNKLAADDVFLHRLVTAGVAVPFMPSSATF</sequence>
<dbReference type="AlphaFoldDB" id="A0A183UAD6"/>
<reference evidence="1 2" key="2">
    <citation type="submission" date="2018-11" db="EMBL/GenBank/DDBJ databases">
        <authorList>
            <consortium name="Pathogen Informatics"/>
        </authorList>
    </citation>
    <scope>NUCLEOTIDE SEQUENCE [LARGE SCALE GENOMIC DNA]</scope>
</reference>
<name>A0A183UAD6_TOXCA</name>
<protein>
    <submittedName>
        <fullName evidence="3">Recep_L_domain domain-containing protein</fullName>
    </submittedName>
</protein>
<dbReference type="WBParaSite" id="TCNE_0000545601-mRNA-1">
    <property type="protein sequence ID" value="TCNE_0000545601-mRNA-1"/>
    <property type="gene ID" value="TCNE_0000545601"/>
</dbReference>
<reference evidence="3" key="1">
    <citation type="submission" date="2016-06" db="UniProtKB">
        <authorList>
            <consortium name="WormBaseParasite"/>
        </authorList>
    </citation>
    <scope>IDENTIFICATION</scope>
</reference>
<evidence type="ECO:0000313" key="1">
    <source>
        <dbReference type="EMBL" id="VDM36590.1"/>
    </source>
</evidence>
<evidence type="ECO:0000313" key="2">
    <source>
        <dbReference type="Proteomes" id="UP000050794"/>
    </source>
</evidence>
<accession>A0A183UAD6</accession>
<keyword evidence="2" id="KW-1185">Reference proteome</keyword>